<dbReference type="PANTHER" id="PTHR30399">
    <property type="entry name" value="UNCHARACTERIZED PROTEIN YGJP"/>
    <property type="match status" value="1"/>
</dbReference>
<gene>
    <name evidence="2" type="ORF">QUW08_10065</name>
</gene>
<dbReference type="EMBL" id="JAUDCL010000017">
    <property type="protein sequence ID" value="MDM8201629.1"/>
    <property type="molecule type" value="Genomic_DNA"/>
</dbReference>
<dbReference type="CDD" id="cd07344">
    <property type="entry name" value="M48_yhfN_like"/>
    <property type="match status" value="1"/>
</dbReference>
<dbReference type="Pfam" id="PF01863">
    <property type="entry name" value="YgjP-like"/>
    <property type="match status" value="2"/>
</dbReference>
<comment type="caution">
    <text evidence="2">The sequence shown here is derived from an EMBL/GenBank/DDBJ whole genome shotgun (WGS) entry which is preliminary data.</text>
</comment>
<dbReference type="PANTHER" id="PTHR30399:SF1">
    <property type="entry name" value="UTP PYROPHOSPHATASE"/>
    <property type="match status" value="1"/>
</dbReference>
<reference evidence="2 3" key="1">
    <citation type="submission" date="2023-06" db="EMBL/GenBank/DDBJ databases">
        <title>Identification and characterization of horizontal gene transfer across gut microbiota members of farm animals based on homology search.</title>
        <authorList>
            <person name="Schwarzerova J."/>
            <person name="Nykrynova M."/>
            <person name="Jureckova K."/>
            <person name="Cejkova D."/>
            <person name="Rychlik I."/>
        </authorList>
    </citation>
    <scope>NUCLEOTIDE SEQUENCE [LARGE SCALE GENOMIC DNA]</scope>
    <source>
        <strain evidence="2 3">ET340</strain>
    </source>
</reference>
<dbReference type="RefSeq" id="WP_087183177.1">
    <property type="nucleotide sequence ID" value="NZ_JAUDCL010000017.1"/>
</dbReference>
<dbReference type="InterPro" id="IPR002725">
    <property type="entry name" value="YgjP-like_metallopeptidase"/>
</dbReference>
<evidence type="ECO:0000313" key="2">
    <source>
        <dbReference type="EMBL" id="MDM8201629.1"/>
    </source>
</evidence>
<proteinExistence type="predicted"/>
<sequence length="182" mass="20642">MAGQIRRVAGLEYELVRKKVKNLNLRVRRDGTVAVSVPMRVSAAQADAFVAQRLGWVIEAKQQVARAARKQQDCPPPSKEECLALFEPISRMVYPAFAGVLGGQPPQLQVRDMTSRWGVCNMEKKRITLASRLALQPRAAVEYVIVHEYCHFVHPNHQKEFWALVEQFLPDWKARRALLGQG</sequence>
<dbReference type="Gene3D" id="3.30.2010.10">
    <property type="entry name" value="Metalloproteases ('zincins'), catalytic domain"/>
    <property type="match status" value="1"/>
</dbReference>
<dbReference type="Proteomes" id="UP001529380">
    <property type="component" value="Unassembled WGS sequence"/>
</dbReference>
<accession>A0ABT7URW7</accession>
<organism evidence="2 3">
    <name type="scientific">Allofournierella massiliensis</name>
    <dbReference type="NCBI Taxonomy" id="1650663"/>
    <lineage>
        <taxon>Bacteria</taxon>
        <taxon>Bacillati</taxon>
        <taxon>Bacillota</taxon>
        <taxon>Clostridia</taxon>
        <taxon>Eubacteriales</taxon>
        <taxon>Oscillospiraceae</taxon>
        <taxon>Allofournierella</taxon>
    </lineage>
</organism>
<reference evidence="2 3" key="3">
    <citation type="submission" date="2023-06" db="EMBL/GenBank/DDBJ databases">
        <authorList>
            <person name="Zeman M."/>
            <person name="Kubasova T."/>
            <person name="Jahodarova E."/>
            <person name="Nykrynova M."/>
            <person name="Rychlik I."/>
        </authorList>
    </citation>
    <scope>NUCLEOTIDE SEQUENCE [LARGE SCALE GENOMIC DNA]</scope>
    <source>
        <strain evidence="2 3">ET340</strain>
    </source>
</reference>
<feature type="domain" description="YgjP-like metallopeptidase" evidence="1">
    <location>
        <begin position="21"/>
        <end position="72"/>
    </location>
</feature>
<dbReference type="InterPro" id="IPR053136">
    <property type="entry name" value="UTP_pyrophosphatase-like"/>
</dbReference>
<keyword evidence="3" id="KW-1185">Reference proteome</keyword>
<evidence type="ECO:0000259" key="1">
    <source>
        <dbReference type="Pfam" id="PF01863"/>
    </source>
</evidence>
<name>A0ABT7URW7_9FIRM</name>
<protein>
    <submittedName>
        <fullName evidence="2">DUF45 domain-containing protein</fullName>
    </submittedName>
</protein>
<feature type="domain" description="YgjP-like metallopeptidase" evidence="1">
    <location>
        <begin position="94"/>
        <end position="179"/>
    </location>
</feature>
<reference evidence="3" key="2">
    <citation type="submission" date="2023-06" db="EMBL/GenBank/DDBJ databases">
        <title>Identification and characterization of horizontal gene transfer across gut microbiota members of farm animals based on homology search.</title>
        <authorList>
            <person name="Zeman M."/>
            <person name="Kubasova T."/>
            <person name="Jahodarova E."/>
            <person name="Nykrynova M."/>
            <person name="Rychlik I."/>
        </authorList>
    </citation>
    <scope>NUCLEOTIDE SEQUENCE [LARGE SCALE GENOMIC DNA]</scope>
    <source>
        <strain evidence="3">ET340</strain>
    </source>
</reference>
<evidence type="ECO:0000313" key="3">
    <source>
        <dbReference type="Proteomes" id="UP001529380"/>
    </source>
</evidence>